<dbReference type="GO" id="GO:0008483">
    <property type="term" value="F:transaminase activity"/>
    <property type="evidence" value="ECO:0007669"/>
    <property type="project" value="UniProtKB-KW"/>
</dbReference>
<dbReference type="InterPro" id="IPR015421">
    <property type="entry name" value="PyrdxlP-dep_Trfase_major"/>
</dbReference>
<dbReference type="CDD" id="cd00616">
    <property type="entry name" value="AHBA_syn"/>
    <property type="match status" value="1"/>
</dbReference>
<dbReference type="PIRSF" id="PIRSF000390">
    <property type="entry name" value="PLP_StrS"/>
    <property type="match status" value="1"/>
</dbReference>
<reference evidence="2" key="1">
    <citation type="submission" date="2021-06" db="EMBL/GenBank/DDBJ databases">
        <title>Halomicroarcula sp. F24A a new haloarchaeum isolated from saline soil.</title>
        <authorList>
            <person name="Duran-Viseras A."/>
            <person name="Sanchez-Porro C."/>
            <person name="Ventosa A."/>
        </authorList>
    </citation>
    <scope>NUCLEOTIDE SEQUENCE</scope>
    <source>
        <strain evidence="2">F24A</strain>
    </source>
</reference>
<name>A0A8J7YP88_9EURY</name>
<dbReference type="EMBL" id="RKLQ01000003">
    <property type="protein sequence ID" value="MBX0305406.1"/>
    <property type="molecule type" value="Genomic_DNA"/>
</dbReference>
<protein>
    <submittedName>
        <fullName evidence="2">DegT/DnrJ/EryC1/StrS family aminotransferase</fullName>
    </submittedName>
</protein>
<dbReference type="Pfam" id="PF01041">
    <property type="entry name" value="DegT_DnrJ_EryC1"/>
    <property type="match status" value="1"/>
</dbReference>
<keyword evidence="2" id="KW-0032">Aminotransferase</keyword>
<evidence type="ECO:0000256" key="1">
    <source>
        <dbReference type="RuleBase" id="RU004508"/>
    </source>
</evidence>
<dbReference type="PANTHER" id="PTHR30244:SF34">
    <property type="entry name" value="DTDP-4-AMINO-4,6-DIDEOXYGALACTOSE TRANSAMINASE"/>
    <property type="match status" value="1"/>
</dbReference>
<dbReference type="PANTHER" id="PTHR30244">
    <property type="entry name" value="TRANSAMINASE"/>
    <property type="match status" value="1"/>
</dbReference>
<dbReference type="SUPFAM" id="SSF53383">
    <property type="entry name" value="PLP-dependent transferases"/>
    <property type="match status" value="1"/>
</dbReference>
<dbReference type="GO" id="GO:0000271">
    <property type="term" value="P:polysaccharide biosynthetic process"/>
    <property type="evidence" value="ECO:0007669"/>
    <property type="project" value="TreeGrafter"/>
</dbReference>
<accession>A0A8J7YP88</accession>
<dbReference type="InterPro" id="IPR015424">
    <property type="entry name" value="PyrdxlP-dep_Trfase"/>
</dbReference>
<dbReference type="Gene3D" id="3.90.1150.10">
    <property type="entry name" value="Aspartate Aminotransferase, domain 1"/>
    <property type="match status" value="1"/>
</dbReference>
<keyword evidence="3" id="KW-1185">Reference proteome</keyword>
<keyword evidence="2" id="KW-0808">Transferase</keyword>
<dbReference type="Proteomes" id="UP000783863">
    <property type="component" value="Unassembled WGS sequence"/>
</dbReference>
<organism evidence="2 3">
    <name type="scientific">Haloarcula salinisoli</name>
    <dbReference type="NCBI Taxonomy" id="2487746"/>
    <lineage>
        <taxon>Archaea</taxon>
        <taxon>Methanobacteriati</taxon>
        <taxon>Methanobacteriota</taxon>
        <taxon>Stenosarchaea group</taxon>
        <taxon>Halobacteria</taxon>
        <taxon>Halobacteriales</taxon>
        <taxon>Haloarculaceae</taxon>
        <taxon>Haloarcula</taxon>
    </lineage>
</organism>
<dbReference type="AlphaFoldDB" id="A0A8J7YP88"/>
<evidence type="ECO:0000313" key="2">
    <source>
        <dbReference type="EMBL" id="MBX0305406.1"/>
    </source>
</evidence>
<dbReference type="Gene3D" id="3.40.640.10">
    <property type="entry name" value="Type I PLP-dependent aspartate aminotransferase-like (Major domain)"/>
    <property type="match status" value="1"/>
</dbReference>
<dbReference type="InterPro" id="IPR000653">
    <property type="entry name" value="DegT/StrS_aminotransferase"/>
</dbReference>
<keyword evidence="1" id="KW-0663">Pyridoxal phosphate</keyword>
<gene>
    <name evidence="2" type="ORF">EGD98_17235</name>
</gene>
<comment type="caution">
    <text evidence="2">The sequence shown here is derived from an EMBL/GenBank/DDBJ whole genome shotgun (WGS) entry which is preliminary data.</text>
</comment>
<dbReference type="InterPro" id="IPR015422">
    <property type="entry name" value="PyrdxlP-dep_Trfase_small"/>
</dbReference>
<sequence>MTEGSVDPVPLFRIDWTAEEVGNAVDSITRGSYWANGPYVDEFESLLAETMGVEHAVVFNSGTSALVGALEGCDIGPGDEVIVPSFTFIATANAVEAVGATPVFAEIDRDRYALDPDDVADRITDSTAAIMPIHYAGIPCRIEALRELARDHDLTLIEDAAEAQGATVNGAPVGTAGDAGVLSFCQNKVITTGEGGAVVTDDDELAARLEQFRSHGRVSGEYFDSADTGEYVSLGFNLRMPDVVAGIGVAQIERIDDIVARRREVATDLNDRLATLDHVHPPAEPPDGRNVYQLYTVRFDPAIDRDRVIDELAERGIASKVYFDPVHLTQYYRDQYGYTAGELPRTEAISEQVLSLPMHPSLSRHERDRIVTALEEALDACGR</sequence>
<dbReference type="RefSeq" id="WP_220589640.1">
    <property type="nucleotide sequence ID" value="NZ_RKLQ01000003.1"/>
</dbReference>
<evidence type="ECO:0000313" key="3">
    <source>
        <dbReference type="Proteomes" id="UP000783863"/>
    </source>
</evidence>
<dbReference type="GO" id="GO:0030170">
    <property type="term" value="F:pyridoxal phosphate binding"/>
    <property type="evidence" value="ECO:0007669"/>
    <property type="project" value="TreeGrafter"/>
</dbReference>
<proteinExistence type="inferred from homology"/>
<comment type="similarity">
    <text evidence="1">Belongs to the DegT/DnrJ/EryC1 family.</text>
</comment>